<feature type="binding site" evidence="3">
    <location>
        <position position="61"/>
    </location>
    <ligand>
        <name>substrate</name>
    </ligand>
</feature>
<dbReference type="RefSeq" id="WP_133613541.1">
    <property type="nucleotide sequence ID" value="NZ_SNYW01000008.1"/>
</dbReference>
<dbReference type="PANTHER" id="PTHR48100">
    <property type="entry name" value="BROAD-SPECIFICITY PHOSPHATASE YOR283W-RELATED"/>
    <property type="match status" value="1"/>
</dbReference>
<sequence length="184" mass="20975">MILIRHGQSEFNAHHDRTGRDPGIPDPRLTSLGRRQVTDAATRLKDHPTPLKRVLTSPYTRAIETAEIVARILDLPIEVEPLVHERAFYQCDIGSPRSHLAQTWPALAFEHLPEKWWPDLDETHEQVEERCVNFQARAAAMPDWPHVVVASHWAFILQLTGHSAQNAELVPFDPTRPRRVSKTG</sequence>
<dbReference type="PANTHER" id="PTHR48100:SF1">
    <property type="entry name" value="HISTIDINE PHOSPHATASE FAMILY PROTEIN-RELATED"/>
    <property type="match status" value="1"/>
</dbReference>
<feature type="region of interest" description="Disordered" evidence="4">
    <location>
        <begin position="1"/>
        <end position="33"/>
    </location>
</feature>
<evidence type="ECO:0000313" key="5">
    <source>
        <dbReference type="EMBL" id="TDQ82249.1"/>
    </source>
</evidence>
<dbReference type="Proteomes" id="UP000295783">
    <property type="component" value="Unassembled WGS sequence"/>
</dbReference>
<dbReference type="AlphaFoldDB" id="A0A4R6WMK7"/>
<evidence type="ECO:0000256" key="2">
    <source>
        <dbReference type="ARBA" id="ARBA00023235"/>
    </source>
</evidence>
<dbReference type="InterPro" id="IPR001345">
    <property type="entry name" value="PG/BPGM_mutase_AS"/>
</dbReference>
<name>A0A4R6WMK7_9PROT</name>
<evidence type="ECO:0000256" key="3">
    <source>
        <dbReference type="PIRSR" id="PIRSR613078-2"/>
    </source>
</evidence>
<dbReference type="GO" id="GO:0005737">
    <property type="term" value="C:cytoplasm"/>
    <property type="evidence" value="ECO:0007669"/>
    <property type="project" value="TreeGrafter"/>
</dbReference>
<proteinExistence type="predicted"/>
<dbReference type="PROSITE" id="PS00175">
    <property type="entry name" value="PG_MUTASE"/>
    <property type="match status" value="1"/>
</dbReference>
<evidence type="ECO:0000256" key="1">
    <source>
        <dbReference type="ARBA" id="ARBA00023152"/>
    </source>
</evidence>
<dbReference type="Pfam" id="PF00300">
    <property type="entry name" value="His_Phos_1"/>
    <property type="match status" value="1"/>
</dbReference>
<dbReference type="EMBL" id="SNYW01000008">
    <property type="protein sequence ID" value="TDQ82249.1"/>
    <property type="molecule type" value="Genomic_DNA"/>
</dbReference>
<feature type="binding site" evidence="3">
    <location>
        <begin position="18"/>
        <end position="19"/>
    </location>
    <ligand>
        <name>substrate</name>
    </ligand>
</feature>
<dbReference type="SMART" id="SM00855">
    <property type="entry name" value="PGAM"/>
    <property type="match status" value="1"/>
</dbReference>
<dbReference type="SUPFAM" id="SSF53254">
    <property type="entry name" value="Phosphoglycerate mutase-like"/>
    <property type="match status" value="1"/>
</dbReference>
<keyword evidence="2" id="KW-0413">Isomerase</keyword>
<gene>
    <name evidence="5" type="ORF">A8950_2071</name>
</gene>
<dbReference type="InterPro" id="IPR050275">
    <property type="entry name" value="PGM_Phosphatase"/>
</dbReference>
<dbReference type="Gene3D" id="3.40.50.1240">
    <property type="entry name" value="Phosphoglycerate mutase-like"/>
    <property type="match status" value="1"/>
</dbReference>
<evidence type="ECO:0000313" key="6">
    <source>
        <dbReference type="Proteomes" id="UP000295783"/>
    </source>
</evidence>
<feature type="binding site" evidence="3">
    <location>
        <begin position="5"/>
        <end position="12"/>
    </location>
    <ligand>
        <name>substrate</name>
    </ligand>
</feature>
<organism evidence="5 6">
    <name type="scientific">Dongia mobilis</name>
    <dbReference type="NCBI Taxonomy" id="578943"/>
    <lineage>
        <taxon>Bacteria</taxon>
        <taxon>Pseudomonadati</taxon>
        <taxon>Pseudomonadota</taxon>
        <taxon>Alphaproteobacteria</taxon>
        <taxon>Rhodospirillales</taxon>
        <taxon>Dongiaceae</taxon>
        <taxon>Dongia</taxon>
    </lineage>
</organism>
<dbReference type="CDD" id="cd07067">
    <property type="entry name" value="HP_PGM_like"/>
    <property type="match status" value="1"/>
</dbReference>
<dbReference type="GO" id="GO:0016791">
    <property type="term" value="F:phosphatase activity"/>
    <property type="evidence" value="ECO:0007669"/>
    <property type="project" value="TreeGrafter"/>
</dbReference>
<keyword evidence="6" id="KW-1185">Reference proteome</keyword>
<accession>A0A4R6WMK7</accession>
<protein>
    <submittedName>
        <fullName evidence="5">Broad specificity phosphatase PhoE</fullName>
    </submittedName>
</protein>
<keyword evidence="1" id="KW-0324">Glycolysis</keyword>
<reference evidence="5 6" key="1">
    <citation type="submission" date="2019-03" db="EMBL/GenBank/DDBJ databases">
        <title>Genomic Encyclopedia of Type Strains, Phase III (KMG-III): the genomes of soil and plant-associated and newly described type strains.</title>
        <authorList>
            <person name="Whitman W."/>
        </authorList>
    </citation>
    <scope>NUCLEOTIDE SEQUENCE [LARGE SCALE GENOMIC DNA]</scope>
    <source>
        <strain evidence="5 6">CGMCC 1.7660</strain>
    </source>
</reference>
<dbReference type="OrthoDB" id="9781415at2"/>
<dbReference type="InterPro" id="IPR029033">
    <property type="entry name" value="His_PPase_superfam"/>
</dbReference>
<evidence type="ECO:0000256" key="4">
    <source>
        <dbReference type="SAM" id="MobiDB-lite"/>
    </source>
</evidence>
<comment type="caution">
    <text evidence="5">The sequence shown here is derived from an EMBL/GenBank/DDBJ whole genome shotgun (WGS) entry which is preliminary data.</text>
</comment>
<dbReference type="InterPro" id="IPR013078">
    <property type="entry name" value="His_Pase_superF_clade-1"/>
</dbReference>